<dbReference type="InterPro" id="IPR025525">
    <property type="entry name" value="hAT-like_transposase_RNase-H"/>
</dbReference>
<dbReference type="PANTHER" id="PTHR23272">
    <property type="entry name" value="BED FINGER-RELATED"/>
    <property type="match status" value="1"/>
</dbReference>
<evidence type="ECO:0000259" key="1">
    <source>
        <dbReference type="Pfam" id="PF05699"/>
    </source>
</evidence>
<accession>A0A9R1V3J7</accession>
<evidence type="ECO:0000313" key="4">
    <source>
        <dbReference type="Proteomes" id="UP000235145"/>
    </source>
</evidence>
<dbReference type="Pfam" id="PF14372">
    <property type="entry name" value="hAT-like_RNase-H"/>
    <property type="match status" value="1"/>
</dbReference>
<proteinExistence type="predicted"/>
<dbReference type="Pfam" id="PF05699">
    <property type="entry name" value="Dimer_Tnp_hAT"/>
    <property type="match status" value="1"/>
</dbReference>
<comment type="caution">
    <text evidence="3">The sequence shown here is derived from an EMBL/GenBank/DDBJ whole genome shotgun (WGS) entry which is preliminary data.</text>
</comment>
<dbReference type="EMBL" id="NBSK02000006">
    <property type="protein sequence ID" value="KAJ0198673.1"/>
    <property type="molecule type" value="Genomic_DNA"/>
</dbReference>
<protein>
    <recommendedName>
        <fullName evidence="5">HAT C-terminal dimerisation domain-containing protein</fullName>
    </recommendedName>
</protein>
<name>A0A9R1V3J7_LACSA</name>
<feature type="domain" description="HAT C-terminal dimerisation" evidence="1">
    <location>
        <begin position="191"/>
        <end position="273"/>
    </location>
</feature>
<evidence type="ECO:0000313" key="3">
    <source>
        <dbReference type="EMBL" id="KAJ0198673.1"/>
    </source>
</evidence>
<organism evidence="3 4">
    <name type="scientific">Lactuca sativa</name>
    <name type="common">Garden lettuce</name>
    <dbReference type="NCBI Taxonomy" id="4236"/>
    <lineage>
        <taxon>Eukaryota</taxon>
        <taxon>Viridiplantae</taxon>
        <taxon>Streptophyta</taxon>
        <taxon>Embryophyta</taxon>
        <taxon>Tracheophyta</taxon>
        <taxon>Spermatophyta</taxon>
        <taxon>Magnoliopsida</taxon>
        <taxon>eudicotyledons</taxon>
        <taxon>Gunneridae</taxon>
        <taxon>Pentapetalae</taxon>
        <taxon>asterids</taxon>
        <taxon>campanulids</taxon>
        <taxon>Asterales</taxon>
        <taxon>Asteraceae</taxon>
        <taxon>Cichorioideae</taxon>
        <taxon>Cichorieae</taxon>
        <taxon>Lactucinae</taxon>
        <taxon>Lactuca</taxon>
    </lineage>
</organism>
<sequence length="273" mass="31719">MQLFFNRLVHTDKNYKQAPSDQDWLLAKVMCEKLKLFNSVTKVFSGIKYPTANIFFPKICEIQMLLNECIISHYLEIKTMATSMIEKFDKYWSVIHGVLAIATILEPRFKTKLIEYYFPKIYGDESSKEVERIRKLTYDLVKEYKPHDAKETCCSFNNFDFGMDIDDGGDCLAGYDLFVSSTSIIDTYKSELDYYLEENVLPRTGDFDILAWWKTNGLKYSTLKQVVRDILAIQVSTVAFESAFTNGGRHVTPHRNRLHPDTLEALICTQDWL</sequence>
<dbReference type="GO" id="GO:0003677">
    <property type="term" value="F:DNA binding"/>
    <property type="evidence" value="ECO:0007669"/>
    <property type="project" value="InterPro"/>
</dbReference>
<feature type="domain" description="hAT-like transposase RNase-H fold" evidence="2">
    <location>
        <begin position="45"/>
        <end position="144"/>
    </location>
</feature>
<dbReference type="InterPro" id="IPR012337">
    <property type="entry name" value="RNaseH-like_sf"/>
</dbReference>
<evidence type="ECO:0008006" key="5">
    <source>
        <dbReference type="Google" id="ProtNLM"/>
    </source>
</evidence>
<evidence type="ECO:0000259" key="2">
    <source>
        <dbReference type="Pfam" id="PF14372"/>
    </source>
</evidence>
<reference evidence="3 4" key="1">
    <citation type="journal article" date="2017" name="Nat. Commun.">
        <title>Genome assembly with in vitro proximity ligation data and whole-genome triplication in lettuce.</title>
        <authorList>
            <person name="Reyes-Chin-Wo S."/>
            <person name="Wang Z."/>
            <person name="Yang X."/>
            <person name="Kozik A."/>
            <person name="Arikit S."/>
            <person name="Song C."/>
            <person name="Xia L."/>
            <person name="Froenicke L."/>
            <person name="Lavelle D.O."/>
            <person name="Truco M.J."/>
            <person name="Xia R."/>
            <person name="Zhu S."/>
            <person name="Xu C."/>
            <person name="Xu H."/>
            <person name="Xu X."/>
            <person name="Cox K."/>
            <person name="Korf I."/>
            <person name="Meyers B.C."/>
            <person name="Michelmore R.W."/>
        </authorList>
    </citation>
    <scope>NUCLEOTIDE SEQUENCE [LARGE SCALE GENOMIC DNA]</scope>
    <source>
        <strain evidence="4">cv. Salinas</strain>
        <tissue evidence="3">Seedlings</tissue>
    </source>
</reference>
<dbReference type="AlphaFoldDB" id="A0A9R1V3J7"/>
<dbReference type="SUPFAM" id="SSF53098">
    <property type="entry name" value="Ribonuclease H-like"/>
    <property type="match status" value="1"/>
</dbReference>
<gene>
    <name evidence="3" type="ORF">LSAT_V11C600299660</name>
</gene>
<dbReference type="InterPro" id="IPR008906">
    <property type="entry name" value="HATC_C_dom"/>
</dbReference>
<keyword evidence="4" id="KW-1185">Reference proteome</keyword>
<dbReference type="Proteomes" id="UP000235145">
    <property type="component" value="Unassembled WGS sequence"/>
</dbReference>
<dbReference type="PANTHER" id="PTHR23272:SF179">
    <property type="entry name" value="ZINC FINGER BED DOMAIN-CONTAINING PROTEIN RICESLEEPER 2-LIKE ISOFORM X1"/>
    <property type="match status" value="1"/>
</dbReference>
<dbReference type="GO" id="GO:0046983">
    <property type="term" value="F:protein dimerization activity"/>
    <property type="evidence" value="ECO:0007669"/>
    <property type="project" value="InterPro"/>
</dbReference>